<dbReference type="EMBL" id="JAWWNJ010000004">
    <property type="protein sequence ID" value="KAK7057785.1"/>
    <property type="molecule type" value="Genomic_DNA"/>
</dbReference>
<feature type="coiled-coil region" evidence="1">
    <location>
        <begin position="255"/>
        <end position="296"/>
    </location>
</feature>
<keyword evidence="4" id="KW-1185">Reference proteome</keyword>
<name>A0AAW0E0W0_9AGAR</name>
<sequence>MAETTPTPELRSGANPTKRVQIVEEAMADRKGKGPELPRRSSGHHRPSVAPHEIFGGGPHTSIAPGGQHPDQERPYPQPNSTFASAIPDFITPLNYNRFADALAAPNAFSTPPMDPLAVRWDAQSHRTTHLINQCLSRTHFMLQCLQECSEFLSVEGCCRNCGRLAEIFTDLLAMPQFHSQHHKCGPMTSCDEEEWHEKHAKTVDKLIHVLNDFLEELTLNKHQTPTLQTQLQRFVNEFENVRLETQYSWLKLSIRSHRTEINDHEQALKKIAQEFAAQQATIDTLKRRRDSLLRQFADNQKARTPQPVAAKA</sequence>
<evidence type="ECO:0000256" key="2">
    <source>
        <dbReference type="SAM" id="MobiDB-lite"/>
    </source>
</evidence>
<evidence type="ECO:0000313" key="4">
    <source>
        <dbReference type="Proteomes" id="UP001362999"/>
    </source>
</evidence>
<proteinExistence type="predicted"/>
<gene>
    <name evidence="3" type="ORF">R3P38DRAFT_3341989</name>
</gene>
<feature type="compositionally biased region" description="Basic and acidic residues" evidence="2">
    <location>
        <begin position="27"/>
        <end position="39"/>
    </location>
</feature>
<dbReference type="Proteomes" id="UP001362999">
    <property type="component" value="Unassembled WGS sequence"/>
</dbReference>
<organism evidence="3 4">
    <name type="scientific">Favolaschia claudopus</name>
    <dbReference type="NCBI Taxonomy" id="2862362"/>
    <lineage>
        <taxon>Eukaryota</taxon>
        <taxon>Fungi</taxon>
        <taxon>Dikarya</taxon>
        <taxon>Basidiomycota</taxon>
        <taxon>Agaricomycotina</taxon>
        <taxon>Agaricomycetes</taxon>
        <taxon>Agaricomycetidae</taxon>
        <taxon>Agaricales</taxon>
        <taxon>Marasmiineae</taxon>
        <taxon>Mycenaceae</taxon>
        <taxon>Favolaschia</taxon>
    </lineage>
</organism>
<evidence type="ECO:0000256" key="1">
    <source>
        <dbReference type="SAM" id="Coils"/>
    </source>
</evidence>
<evidence type="ECO:0000313" key="3">
    <source>
        <dbReference type="EMBL" id="KAK7057785.1"/>
    </source>
</evidence>
<keyword evidence="1" id="KW-0175">Coiled coil</keyword>
<dbReference type="AlphaFoldDB" id="A0AAW0E0W0"/>
<protein>
    <submittedName>
        <fullName evidence="3">Uncharacterized protein</fullName>
    </submittedName>
</protein>
<comment type="caution">
    <text evidence="3">The sequence shown here is derived from an EMBL/GenBank/DDBJ whole genome shotgun (WGS) entry which is preliminary data.</text>
</comment>
<feature type="region of interest" description="Disordered" evidence="2">
    <location>
        <begin position="1"/>
        <end position="84"/>
    </location>
</feature>
<reference evidence="3 4" key="1">
    <citation type="journal article" date="2024" name="J Genomics">
        <title>Draft genome sequencing and assembly of Favolaschia claudopus CIRM-BRFM 2984 isolated from oak limbs.</title>
        <authorList>
            <person name="Navarro D."/>
            <person name="Drula E."/>
            <person name="Chaduli D."/>
            <person name="Cazenave R."/>
            <person name="Ahrendt S."/>
            <person name="Wang J."/>
            <person name="Lipzen A."/>
            <person name="Daum C."/>
            <person name="Barry K."/>
            <person name="Grigoriev I.V."/>
            <person name="Favel A."/>
            <person name="Rosso M.N."/>
            <person name="Martin F."/>
        </authorList>
    </citation>
    <scope>NUCLEOTIDE SEQUENCE [LARGE SCALE GENOMIC DNA]</scope>
    <source>
        <strain evidence="3 4">CIRM-BRFM 2984</strain>
    </source>
</reference>
<accession>A0AAW0E0W0</accession>